<comment type="caution">
    <text evidence="3">The sequence shown here is derived from an EMBL/GenBank/DDBJ whole genome shotgun (WGS) entry which is preliminary data.</text>
</comment>
<gene>
    <name evidence="3" type="ORF">C5L39_10450</name>
</gene>
<protein>
    <recommendedName>
        <fullName evidence="2">TrwC relaxase domain-containing protein</fullName>
    </recommendedName>
</protein>
<name>A0A3M8K5B2_9CORY</name>
<evidence type="ECO:0000259" key="2">
    <source>
        <dbReference type="Pfam" id="PF08751"/>
    </source>
</evidence>
<sequence>MAPMMSIRAVHAGDGYAYLLNSVASHDDTNQPETRLSDYYNATGTPPGRWFGQGINGLGNTTLTAGGIVEEEQMATLYGEGFHPDAEAMIYAGASLDEIKLGRAYPNYAKDVPVLEAVKREEKSFRTEHDRRPTQAERNLIGLEVARPYFHAAQDTSTSSSREVLAWLNEEKNKVKQAVSSADLTFSPTKSVSILWALGDDETRKTIEKIHQESVQDSLEWIENNLLYTRTGARGERQIKASGMIAATFQHYDTRAGDPDLHTHCLISNKVQADPETSGLSAADSAKWRSVDASVLFKNSARIGQRYQRMMVQRLSQQLGLDFHDRRTPAHKQPVWEIAGIDEHLIETFSHRRADARPVYEKYAAEYATTHGHSPSDRVQYALWQQAILDTRDAKKPAQSLADHRAQWAQLHNGQALSIEDLQGQSYRASFPHREADSYYEAVVTLAEQAVNDTRSRRADFQIRHLDTSLSTRLNQWSFATEADADHARDSALTYAMDHLVVELGGTVNTNLPTALLHEDGRVIDQDAESQILTARATVAEESAVLDALNEPTAWTVSHAQVREAITNNARLRGFELNTGQQLLAQHLTESGMQITAGVGPAGTGKTASMAMVADIWRAHHRDVIALAPSATAAQQLGSDIDTPGMTLASLTYRWRGIVGDHPRSVEHLGCEINPGDMLLLDEAGMATTADLAALTDIATATGAVVRMVGDPHQLDAVETGGLFRTITNREHSVELNHVMRMGADTAQADAGLAIRHGDLTGLDLYHRRGWVHHGTRGDMIAHAASAHLNDEASGLSSILIASSRDDVNTANQIIRDARIHAGLVNANGPHVSLGTGQQASVGDTILTRKNQTINGHRVLNGHRFTISQVRADGGLMVVDQQRQRPQLLPAGYVSEHVQLGYSATVHRAQGVTVDHARAVVGPQTDRRGLYVALTRGKKQNHVYVAEDIQSDLESEDAHWHMSGEHHALDYREILNSIVERDQGQRSATDLDRELLTEQASDQRRGELLATATDMLTTQWRRDVVELDIRRRLDELPVADLEAIDEDQAVERISTAVVTLSRQGVDYREVIDEAMSGLAGSRDVGAVIAARLSQHIPAEKPAVTHLPPRHVSADHELYDWAENTYEELARTTERELRPLEHPLPDKGEVTEQDFSNVDFRGLELRGLKFIDCTFDGAAFDDAEIHRTSFTDCSMRDVSFNRTAWGVGDGPLKLSLLTRCDLSGADATDAQFARSRFTSCSMRDVTLSGALMAGRFERVDFSGADFSDVEIAKNLSVADSTLDNDAHAAFHQAQELTEEGRQQRRREYAAQEDAVVESSTTAPVTHHVGNHTDKGLEL</sequence>
<evidence type="ECO:0000256" key="1">
    <source>
        <dbReference type="SAM" id="MobiDB-lite"/>
    </source>
</evidence>
<dbReference type="PANTHER" id="PTHR14136">
    <property type="entry name" value="BTB_POZ DOMAIN-CONTAINING PROTEIN KCTD9"/>
    <property type="match status" value="1"/>
</dbReference>
<evidence type="ECO:0000313" key="4">
    <source>
        <dbReference type="Proteomes" id="UP000266975"/>
    </source>
</evidence>
<proteinExistence type="predicted"/>
<reference evidence="3 4" key="1">
    <citation type="submission" date="2018-02" db="EMBL/GenBank/DDBJ databases">
        <title>Corynebacterium alimpuense sp. nov., a marine obligate actinomycete isolated from sediments of Valparaiso bay, Chile.</title>
        <authorList>
            <person name="Claverias F."/>
            <person name="Gonzales-Siles L."/>
            <person name="Salva-Serra F."/>
            <person name="Inganaes E."/>
            <person name="Molin K."/>
            <person name="Cumsille A."/>
            <person name="Undabarrena A."/>
            <person name="Couve E."/>
            <person name="Moore E.R.B."/>
            <person name="Gomila M."/>
            <person name="Camara B."/>
        </authorList>
    </citation>
    <scope>NUCLEOTIDE SEQUENCE [LARGE SCALE GENOMIC DNA]</scope>
    <source>
        <strain evidence="3 4">CCUG 69366</strain>
    </source>
</reference>
<evidence type="ECO:0000313" key="3">
    <source>
        <dbReference type="EMBL" id="RNE48049.1"/>
    </source>
</evidence>
<dbReference type="InterPro" id="IPR027417">
    <property type="entry name" value="P-loop_NTPase"/>
</dbReference>
<dbReference type="Gene3D" id="2.30.30.940">
    <property type="match status" value="1"/>
</dbReference>
<organism evidence="3 4">
    <name type="scientific">Corynebacterium alimapuense</name>
    <dbReference type="NCBI Taxonomy" id="1576874"/>
    <lineage>
        <taxon>Bacteria</taxon>
        <taxon>Bacillati</taxon>
        <taxon>Actinomycetota</taxon>
        <taxon>Actinomycetes</taxon>
        <taxon>Mycobacteriales</taxon>
        <taxon>Corynebacteriaceae</taxon>
        <taxon>Corynebacterium</taxon>
    </lineage>
</organism>
<dbReference type="Pfam" id="PF13604">
    <property type="entry name" value="AAA_30"/>
    <property type="match status" value="1"/>
</dbReference>
<dbReference type="Pfam" id="PF08751">
    <property type="entry name" value="TrwC"/>
    <property type="match status" value="1"/>
</dbReference>
<feature type="domain" description="TrwC relaxase" evidence="2">
    <location>
        <begin position="12"/>
        <end position="410"/>
    </location>
</feature>
<dbReference type="SUPFAM" id="SSF52540">
    <property type="entry name" value="P-loop containing nucleoside triphosphate hydrolases"/>
    <property type="match status" value="2"/>
</dbReference>
<dbReference type="CDD" id="cd18809">
    <property type="entry name" value="SF1_C_RecD"/>
    <property type="match status" value="1"/>
</dbReference>
<dbReference type="InterPro" id="IPR051082">
    <property type="entry name" value="Pentapeptide-BTB/POZ_domain"/>
</dbReference>
<keyword evidence="4" id="KW-1185">Reference proteome</keyword>
<feature type="compositionally biased region" description="Basic and acidic residues" evidence="1">
    <location>
        <begin position="1297"/>
        <end position="1308"/>
    </location>
</feature>
<dbReference type="Pfam" id="PF00805">
    <property type="entry name" value="Pentapeptide"/>
    <property type="match status" value="2"/>
</dbReference>
<dbReference type="OrthoDB" id="4524286at2"/>
<feature type="region of interest" description="Disordered" evidence="1">
    <location>
        <begin position="1295"/>
        <end position="1337"/>
    </location>
</feature>
<dbReference type="Gene3D" id="3.40.50.300">
    <property type="entry name" value="P-loop containing nucleotide triphosphate hydrolases"/>
    <property type="match status" value="2"/>
</dbReference>
<dbReference type="Proteomes" id="UP000266975">
    <property type="component" value="Unassembled WGS sequence"/>
</dbReference>
<dbReference type="Gene3D" id="2.160.20.80">
    <property type="entry name" value="E3 ubiquitin-protein ligase SopA"/>
    <property type="match status" value="2"/>
</dbReference>
<dbReference type="SUPFAM" id="SSF141571">
    <property type="entry name" value="Pentapeptide repeat-like"/>
    <property type="match status" value="1"/>
</dbReference>
<dbReference type="EMBL" id="PTJO01000007">
    <property type="protein sequence ID" value="RNE48049.1"/>
    <property type="molecule type" value="Genomic_DNA"/>
</dbReference>
<dbReference type="InterPro" id="IPR001646">
    <property type="entry name" value="5peptide_repeat"/>
</dbReference>
<dbReference type="NCBIfam" id="NF041492">
    <property type="entry name" value="MobF"/>
    <property type="match status" value="1"/>
</dbReference>
<dbReference type="PANTHER" id="PTHR14136:SF17">
    <property type="entry name" value="BTB_POZ DOMAIN-CONTAINING PROTEIN KCTD9"/>
    <property type="match status" value="1"/>
</dbReference>
<dbReference type="SUPFAM" id="SSF55464">
    <property type="entry name" value="Origin of replication-binding domain, RBD-like"/>
    <property type="match status" value="1"/>
</dbReference>
<dbReference type="InterPro" id="IPR014862">
    <property type="entry name" value="TrwC"/>
</dbReference>
<accession>A0A3M8K5B2</accession>